<accession>A0A1Q9QZ41</accession>
<comment type="caution">
    <text evidence="1">The sequence shown here is derived from an EMBL/GenBank/DDBJ whole genome shotgun (WGS) entry which is preliminary data.</text>
</comment>
<evidence type="ECO:0000313" key="1">
    <source>
        <dbReference type="EMBL" id="OLS60430.1"/>
    </source>
</evidence>
<organism evidence="1 2">
    <name type="scientific">Pseudomonas putida</name>
    <name type="common">Arthrobacter siderocapsulatus</name>
    <dbReference type="NCBI Taxonomy" id="303"/>
    <lineage>
        <taxon>Bacteria</taxon>
        <taxon>Pseudomonadati</taxon>
        <taxon>Pseudomonadota</taxon>
        <taxon>Gammaproteobacteria</taxon>
        <taxon>Pseudomonadales</taxon>
        <taxon>Pseudomonadaceae</taxon>
        <taxon>Pseudomonas</taxon>
    </lineage>
</organism>
<evidence type="ECO:0000313" key="2">
    <source>
        <dbReference type="Proteomes" id="UP000186736"/>
    </source>
</evidence>
<dbReference type="EMBL" id="MKZO01000047">
    <property type="protein sequence ID" value="OLS60430.1"/>
    <property type="molecule type" value="Genomic_DNA"/>
</dbReference>
<proteinExistence type="predicted"/>
<sequence length="224" mass="25161">MHIRLNRYPNKVELIYTDAHRPNGLDHLKEQSPMYARFILVTVALILSGCTANQYDNSKPPDPTQAVIVGRIAEGFLTQPHGLQIDIQRQGEPATRIQLRTLGNNKDVHGRFVLGEHFMYQVPPGTYEVTGWQYQYYAGKSMARRAADHFTVKAGEVAYIGNYTANSLSYCLTRNSQLEPAVEPLVKKFPILKDRPINNVAESAPFAPWPTSDARDNGKGLCNF</sequence>
<dbReference type="AlphaFoldDB" id="A0A1Q9QZ41"/>
<dbReference type="RefSeq" id="WP_256721191.1">
    <property type="nucleotide sequence ID" value="NZ_MKZO01000047.1"/>
</dbReference>
<dbReference type="Proteomes" id="UP000186736">
    <property type="component" value="Unassembled WGS sequence"/>
</dbReference>
<protein>
    <submittedName>
        <fullName evidence="1">Uncharacterized protein</fullName>
    </submittedName>
</protein>
<reference evidence="1 2" key="1">
    <citation type="submission" date="2016-10" db="EMBL/GenBank/DDBJ databases">
        <title>Genome Sequence of Pseudomonas putida GM4FR.</title>
        <authorList>
            <person name="Poehlein A."/>
            <person name="Wemheuer F."/>
            <person name="Hollensteiner J."/>
            <person name="Wemheuer B."/>
        </authorList>
    </citation>
    <scope>NUCLEOTIDE SEQUENCE [LARGE SCALE GENOMIC DNA]</scope>
    <source>
        <strain evidence="1 2">GM4FR</strain>
    </source>
</reference>
<name>A0A1Q9QZ41_PSEPU</name>
<gene>
    <name evidence="1" type="ORF">PSEMO_48410</name>
</gene>